<evidence type="ECO:0000256" key="1">
    <source>
        <dbReference type="SAM" id="MobiDB-lite"/>
    </source>
</evidence>
<feature type="region of interest" description="Disordered" evidence="1">
    <location>
        <begin position="69"/>
        <end position="123"/>
    </location>
</feature>
<feature type="compositionally biased region" description="Polar residues" evidence="1">
    <location>
        <begin position="111"/>
        <end position="123"/>
    </location>
</feature>
<feature type="region of interest" description="Disordered" evidence="1">
    <location>
        <begin position="1"/>
        <end position="51"/>
    </location>
</feature>
<accession>A0A0P9A7A7</accession>
<dbReference type="OrthoDB" id="8057344at2759"/>
<evidence type="ECO:0000313" key="3">
    <source>
        <dbReference type="Proteomes" id="UP000007801"/>
    </source>
</evidence>
<reference evidence="2 3" key="1">
    <citation type="journal article" date="2007" name="Nature">
        <title>Evolution of genes and genomes on the Drosophila phylogeny.</title>
        <authorList>
            <consortium name="Drosophila 12 Genomes Consortium"/>
            <person name="Clark A.G."/>
            <person name="Eisen M.B."/>
            <person name="Smith D.R."/>
            <person name="Bergman C.M."/>
            <person name="Oliver B."/>
            <person name="Markow T.A."/>
            <person name="Kaufman T.C."/>
            <person name="Kellis M."/>
            <person name="Gelbart W."/>
            <person name="Iyer V.N."/>
            <person name="Pollard D.A."/>
            <person name="Sackton T.B."/>
            <person name="Larracuente A.M."/>
            <person name="Singh N.D."/>
            <person name="Abad J.P."/>
            <person name="Abt D.N."/>
            <person name="Adryan B."/>
            <person name="Aguade M."/>
            <person name="Akashi H."/>
            <person name="Anderson W.W."/>
            <person name="Aquadro C.F."/>
            <person name="Ardell D.H."/>
            <person name="Arguello R."/>
            <person name="Artieri C.G."/>
            <person name="Barbash D.A."/>
            <person name="Barker D."/>
            <person name="Barsanti P."/>
            <person name="Batterham P."/>
            <person name="Batzoglou S."/>
            <person name="Begun D."/>
            <person name="Bhutkar A."/>
            <person name="Blanco E."/>
            <person name="Bosak S.A."/>
            <person name="Bradley R.K."/>
            <person name="Brand A.D."/>
            <person name="Brent M.R."/>
            <person name="Brooks A.N."/>
            <person name="Brown R.H."/>
            <person name="Butlin R.K."/>
            <person name="Caggese C."/>
            <person name="Calvi B.R."/>
            <person name="Bernardo de Carvalho A."/>
            <person name="Caspi A."/>
            <person name="Castrezana S."/>
            <person name="Celniker S.E."/>
            <person name="Chang J.L."/>
            <person name="Chapple C."/>
            <person name="Chatterji S."/>
            <person name="Chinwalla A."/>
            <person name="Civetta A."/>
            <person name="Clifton S.W."/>
            <person name="Comeron J.M."/>
            <person name="Costello J.C."/>
            <person name="Coyne J.A."/>
            <person name="Daub J."/>
            <person name="David R.G."/>
            <person name="Delcher A.L."/>
            <person name="Delehaunty K."/>
            <person name="Do C.B."/>
            <person name="Ebling H."/>
            <person name="Edwards K."/>
            <person name="Eickbush T."/>
            <person name="Evans J.D."/>
            <person name="Filipski A."/>
            <person name="Findeiss S."/>
            <person name="Freyhult E."/>
            <person name="Fulton L."/>
            <person name="Fulton R."/>
            <person name="Garcia A.C."/>
            <person name="Gardiner A."/>
            <person name="Garfield D.A."/>
            <person name="Garvin B.E."/>
            <person name="Gibson G."/>
            <person name="Gilbert D."/>
            <person name="Gnerre S."/>
            <person name="Godfrey J."/>
            <person name="Good R."/>
            <person name="Gotea V."/>
            <person name="Gravely B."/>
            <person name="Greenberg A.J."/>
            <person name="Griffiths-Jones S."/>
            <person name="Gross S."/>
            <person name="Guigo R."/>
            <person name="Gustafson E.A."/>
            <person name="Haerty W."/>
            <person name="Hahn M.W."/>
            <person name="Halligan D.L."/>
            <person name="Halpern A.L."/>
            <person name="Halter G.M."/>
            <person name="Han M.V."/>
            <person name="Heger A."/>
            <person name="Hillier L."/>
            <person name="Hinrichs A.S."/>
            <person name="Holmes I."/>
            <person name="Hoskins R.A."/>
            <person name="Hubisz M.J."/>
            <person name="Hultmark D."/>
            <person name="Huntley M.A."/>
            <person name="Jaffe D.B."/>
            <person name="Jagadeeshan S."/>
            <person name="Jeck W.R."/>
            <person name="Johnson J."/>
            <person name="Jones C.D."/>
            <person name="Jordan W.C."/>
            <person name="Karpen G.H."/>
            <person name="Kataoka E."/>
            <person name="Keightley P.D."/>
            <person name="Kheradpour P."/>
            <person name="Kirkness E.F."/>
            <person name="Koerich L.B."/>
            <person name="Kristiansen K."/>
            <person name="Kudrna D."/>
            <person name="Kulathinal R.J."/>
            <person name="Kumar S."/>
            <person name="Kwok R."/>
            <person name="Lander E."/>
            <person name="Langley C.H."/>
            <person name="Lapoint R."/>
            <person name="Lazzaro B.P."/>
            <person name="Lee S.J."/>
            <person name="Levesque L."/>
            <person name="Li R."/>
            <person name="Lin C.F."/>
            <person name="Lin M.F."/>
            <person name="Lindblad-Toh K."/>
            <person name="Llopart A."/>
            <person name="Long M."/>
            <person name="Low L."/>
            <person name="Lozovsky E."/>
            <person name="Lu J."/>
            <person name="Luo M."/>
            <person name="Machado C.A."/>
            <person name="Makalowski W."/>
            <person name="Marzo M."/>
            <person name="Matsuda M."/>
            <person name="Matzkin L."/>
            <person name="McAllister B."/>
            <person name="McBride C.S."/>
            <person name="McKernan B."/>
            <person name="McKernan K."/>
            <person name="Mendez-Lago M."/>
            <person name="Minx P."/>
            <person name="Mollenhauer M.U."/>
            <person name="Montooth K."/>
            <person name="Mount S.M."/>
            <person name="Mu X."/>
            <person name="Myers E."/>
            <person name="Negre B."/>
            <person name="Newfeld S."/>
            <person name="Nielsen R."/>
            <person name="Noor M.A."/>
            <person name="O'Grady P."/>
            <person name="Pachter L."/>
            <person name="Papaceit M."/>
            <person name="Parisi M.J."/>
            <person name="Parisi M."/>
            <person name="Parts L."/>
            <person name="Pedersen J.S."/>
            <person name="Pesole G."/>
            <person name="Phillippy A.M."/>
            <person name="Ponting C.P."/>
            <person name="Pop M."/>
            <person name="Porcelli D."/>
            <person name="Powell J.R."/>
            <person name="Prohaska S."/>
            <person name="Pruitt K."/>
            <person name="Puig M."/>
            <person name="Quesneville H."/>
            <person name="Ram K.R."/>
            <person name="Rand D."/>
            <person name="Rasmussen M.D."/>
            <person name="Reed L.K."/>
            <person name="Reenan R."/>
            <person name="Reily A."/>
            <person name="Remington K.A."/>
            <person name="Rieger T.T."/>
            <person name="Ritchie M.G."/>
            <person name="Robin C."/>
            <person name="Rogers Y.H."/>
            <person name="Rohde C."/>
            <person name="Rozas J."/>
            <person name="Rubenfield M.J."/>
            <person name="Ruiz A."/>
            <person name="Russo S."/>
            <person name="Salzberg S.L."/>
            <person name="Sanchez-Gracia A."/>
            <person name="Saranga D.J."/>
            <person name="Sato H."/>
            <person name="Schaeffer S.W."/>
            <person name="Schatz M.C."/>
            <person name="Schlenke T."/>
            <person name="Schwartz R."/>
            <person name="Segarra C."/>
            <person name="Singh R.S."/>
            <person name="Sirot L."/>
            <person name="Sirota M."/>
            <person name="Sisneros N.B."/>
            <person name="Smith C.D."/>
            <person name="Smith T.F."/>
            <person name="Spieth J."/>
            <person name="Stage D.E."/>
            <person name="Stark A."/>
            <person name="Stephan W."/>
            <person name="Strausberg R.L."/>
            <person name="Strempel S."/>
            <person name="Sturgill D."/>
            <person name="Sutton G."/>
            <person name="Sutton G.G."/>
            <person name="Tao W."/>
            <person name="Teichmann S."/>
            <person name="Tobari Y.N."/>
            <person name="Tomimura Y."/>
            <person name="Tsolas J.M."/>
            <person name="Valente V.L."/>
            <person name="Venter E."/>
            <person name="Venter J.C."/>
            <person name="Vicario S."/>
            <person name="Vieira F.G."/>
            <person name="Vilella A.J."/>
            <person name="Villasante A."/>
            <person name="Walenz B."/>
            <person name="Wang J."/>
            <person name="Wasserman M."/>
            <person name="Watts T."/>
            <person name="Wilson D."/>
            <person name="Wilson R.K."/>
            <person name="Wing R.A."/>
            <person name="Wolfner M.F."/>
            <person name="Wong A."/>
            <person name="Wong G.K."/>
            <person name="Wu C.I."/>
            <person name="Wu G."/>
            <person name="Yamamoto D."/>
            <person name="Yang H.P."/>
            <person name="Yang S.P."/>
            <person name="Yorke J.A."/>
            <person name="Yoshida K."/>
            <person name="Zdobnov E."/>
            <person name="Zhang P."/>
            <person name="Zhang Y."/>
            <person name="Zimin A.V."/>
            <person name="Baldwin J."/>
            <person name="Abdouelleil A."/>
            <person name="Abdulkadir J."/>
            <person name="Abebe A."/>
            <person name="Abera B."/>
            <person name="Abreu J."/>
            <person name="Acer S.C."/>
            <person name="Aftuck L."/>
            <person name="Alexander A."/>
            <person name="An P."/>
            <person name="Anderson E."/>
            <person name="Anderson S."/>
            <person name="Arachi H."/>
            <person name="Azer M."/>
            <person name="Bachantsang P."/>
            <person name="Barry A."/>
            <person name="Bayul T."/>
            <person name="Berlin A."/>
            <person name="Bessette D."/>
            <person name="Bloom T."/>
            <person name="Blye J."/>
            <person name="Boguslavskiy L."/>
            <person name="Bonnet C."/>
            <person name="Boukhgalter B."/>
            <person name="Bourzgui I."/>
            <person name="Brown A."/>
            <person name="Cahill P."/>
            <person name="Channer S."/>
            <person name="Cheshatsang Y."/>
            <person name="Chuda L."/>
            <person name="Citroen M."/>
            <person name="Collymore A."/>
            <person name="Cooke P."/>
            <person name="Costello M."/>
            <person name="D'Aco K."/>
            <person name="Daza R."/>
            <person name="De Haan G."/>
            <person name="DeGray S."/>
            <person name="DeMaso C."/>
            <person name="Dhargay N."/>
            <person name="Dooley K."/>
            <person name="Dooley E."/>
            <person name="Doricent M."/>
            <person name="Dorje P."/>
            <person name="Dorjee K."/>
            <person name="Dupes A."/>
            <person name="Elong R."/>
            <person name="Falk J."/>
            <person name="Farina A."/>
            <person name="Faro S."/>
            <person name="Ferguson D."/>
            <person name="Fisher S."/>
            <person name="Foley C.D."/>
            <person name="Franke A."/>
            <person name="Friedrich D."/>
            <person name="Gadbois L."/>
            <person name="Gearin G."/>
            <person name="Gearin C.R."/>
            <person name="Giannoukos G."/>
            <person name="Goode T."/>
            <person name="Graham J."/>
            <person name="Grandbois E."/>
            <person name="Grewal S."/>
            <person name="Gyaltsen K."/>
            <person name="Hafez N."/>
            <person name="Hagos B."/>
            <person name="Hall J."/>
            <person name="Henson C."/>
            <person name="Hollinger A."/>
            <person name="Honan T."/>
            <person name="Huard M.D."/>
            <person name="Hughes L."/>
            <person name="Hurhula B."/>
            <person name="Husby M.E."/>
            <person name="Kamat A."/>
            <person name="Kanga B."/>
            <person name="Kashin S."/>
            <person name="Khazanovich D."/>
            <person name="Kisner P."/>
            <person name="Lance K."/>
            <person name="Lara M."/>
            <person name="Lee W."/>
            <person name="Lennon N."/>
            <person name="Letendre F."/>
            <person name="LeVine R."/>
            <person name="Lipovsky A."/>
            <person name="Liu X."/>
            <person name="Liu J."/>
            <person name="Liu S."/>
            <person name="Lokyitsang T."/>
            <person name="Lokyitsang Y."/>
            <person name="Lubonja R."/>
            <person name="Lui A."/>
            <person name="MacDonald P."/>
            <person name="Magnisalis V."/>
            <person name="Maru K."/>
            <person name="Matthews C."/>
            <person name="McCusker W."/>
            <person name="McDonough S."/>
            <person name="Mehta T."/>
            <person name="Meldrim J."/>
            <person name="Meneus L."/>
            <person name="Mihai O."/>
            <person name="Mihalev A."/>
            <person name="Mihova T."/>
            <person name="Mittelman R."/>
            <person name="Mlenga V."/>
            <person name="Montmayeur A."/>
            <person name="Mulrain L."/>
            <person name="Navidi A."/>
            <person name="Naylor J."/>
            <person name="Negash T."/>
            <person name="Nguyen T."/>
            <person name="Nguyen N."/>
            <person name="Nicol R."/>
            <person name="Norbu C."/>
            <person name="Norbu N."/>
            <person name="Novod N."/>
            <person name="O'Neill B."/>
            <person name="Osman S."/>
            <person name="Markiewicz E."/>
            <person name="Oyono O.L."/>
            <person name="Patti C."/>
            <person name="Phunkhang P."/>
            <person name="Pierre F."/>
            <person name="Priest M."/>
            <person name="Raghuraman S."/>
            <person name="Rege F."/>
            <person name="Reyes R."/>
            <person name="Rise C."/>
            <person name="Rogov P."/>
            <person name="Ross K."/>
            <person name="Ryan E."/>
            <person name="Settipalli S."/>
            <person name="Shea T."/>
            <person name="Sherpa N."/>
            <person name="Shi L."/>
            <person name="Shih D."/>
            <person name="Sparrow T."/>
            <person name="Spaulding J."/>
            <person name="Stalker J."/>
            <person name="Stange-Thomann N."/>
            <person name="Stavropoulos S."/>
            <person name="Stone C."/>
            <person name="Strader C."/>
            <person name="Tesfaye S."/>
            <person name="Thomson T."/>
            <person name="Thoulutsang Y."/>
            <person name="Thoulutsang D."/>
            <person name="Topham K."/>
            <person name="Topping I."/>
            <person name="Tsamla T."/>
            <person name="Vassiliev H."/>
            <person name="Vo A."/>
            <person name="Wangchuk T."/>
            <person name="Wangdi T."/>
            <person name="Weiand M."/>
            <person name="Wilkinson J."/>
            <person name="Wilson A."/>
            <person name="Yadav S."/>
            <person name="Young G."/>
            <person name="Yu Q."/>
            <person name="Zembek L."/>
            <person name="Zhong D."/>
            <person name="Zimmer A."/>
            <person name="Zwirko Z."/>
            <person name="Jaffe D.B."/>
            <person name="Alvarez P."/>
            <person name="Brockman W."/>
            <person name="Butler J."/>
            <person name="Chin C."/>
            <person name="Gnerre S."/>
            <person name="Grabherr M."/>
            <person name="Kleber M."/>
            <person name="Mauceli E."/>
            <person name="MacCallum I."/>
        </authorList>
    </citation>
    <scope>NUCLEOTIDE SEQUENCE [LARGE SCALE GENOMIC DNA]</scope>
    <source>
        <strain evidence="3">Tucson 14024-0371.13</strain>
    </source>
</reference>
<dbReference type="EMBL" id="CH902624">
    <property type="protein sequence ID" value="KPU74270.1"/>
    <property type="molecule type" value="Genomic_DNA"/>
</dbReference>
<name>A0A0P9A7A7_DROAN</name>
<dbReference type="InParanoid" id="A0A0P9A7A7"/>
<dbReference type="GeneID" id="6504560"/>
<protein>
    <submittedName>
        <fullName evidence="2">Uncharacterized protein, isoform B</fullName>
    </submittedName>
</protein>
<evidence type="ECO:0000313" key="2">
    <source>
        <dbReference type="EMBL" id="KPU74270.1"/>
    </source>
</evidence>
<dbReference type="STRING" id="7217.A0A0P9A7A7"/>
<sequence>MLTRQPDYTISELGHPVHQWPDATTCESLRKADPRKLPASPPPSPHRLLPLRETLDDCFKRLLMRSREEAEAEDPVYQQKHMKNQWNEVQRRRRNKKCRDNGESRAKRATATITPGTCDLNSF</sequence>
<dbReference type="AlphaFoldDB" id="A0A0P9A7A7"/>
<proteinExistence type="predicted"/>
<gene>
    <name evidence="2" type="primary">Dana\GF21890</name>
    <name evidence="2" type="synonym">dana_GLEANR_588</name>
    <name evidence="2" type="ORF">GF21890</name>
</gene>
<dbReference type="Proteomes" id="UP000007801">
    <property type="component" value="Unassembled WGS sequence"/>
</dbReference>
<keyword evidence="3" id="KW-1185">Reference proteome</keyword>
<organism evidence="2 3">
    <name type="scientific">Drosophila ananassae</name>
    <name type="common">Fruit fly</name>
    <dbReference type="NCBI Taxonomy" id="7217"/>
    <lineage>
        <taxon>Eukaryota</taxon>
        <taxon>Metazoa</taxon>
        <taxon>Ecdysozoa</taxon>
        <taxon>Arthropoda</taxon>
        <taxon>Hexapoda</taxon>
        <taxon>Insecta</taxon>
        <taxon>Pterygota</taxon>
        <taxon>Neoptera</taxon>
        <taxon>Endopterygota</taxon>
        <taxon>Diptera</taxon>
        <taxon>Brachycera</taxon>
        <taxon>Muscomorpha</taxon>
        <taxon>Ephydroidea</taxon>
        <taxon>Drosophilidae</taxon>
        <taxon>Drosophila</taxon>
        <taxon>Sophophora</taxon>
    </lineage>
</organism>